<feature type="domain" description="Response regulatory" evidence="3">
    <location>
        <begin position="2"/>
        <end position="126"/>
    </location>
</feature>
<dbReference type="PANTHER" id="PTHR43214">
    <property type="entry name" value="TWO-COMPONENT RESPONSE REGULATOR"/>
    <property type="match status" value="1"/>
</dbReference>
<evidence type="ECO:0000313" key="5">
    <source>
        <dbReference type="Proteomes" id="UP001230328"/>
    </source>
</evidence>
<dbReference type="SUPFAM" id="SSF46894">
    <property type="entry name" value="C-terminal effector domain of the bipartite response regulators"/>
    <property type="match status" value="1"/>
</dbReference>
<dbReference type="PANTHER" id="PTHR43214:SF43">
    <property type="entry name" value="TWO-COMPONENT RESPONSE REGULATOR"/>
    <property type="match status" value="1"/>
</dbReference>
<gene>
    <name evidence="4" type="ORF">QF035_008812</name>
</gene>
<protein>
    <submittedName>
        <fullName evidence="4">DNA-binding NarL/FixJ family response regulator</fullName>
    </submittedName>
</protein>
<dbReference type="Pfam" id="PF00196">
    <property type="entry name" value="GerE"/>
    <property type="match status" value="1"/>
</dbReference>
<dbReference type="InterPro" id="IPR036388">
    <property type="entry name" value="WH-like_DNA-bd_sf"/>
</dbReference>
<dbReference type="EMBL" id="JAUSZI010000002">
    <property type="protein sequence ID" value="MDQ1031230.1"/>
    <property type="molecule type" value="Genomic_DNA"/>
</dbReference>
<dbReference type="PROSITE" id="PS50110">
    <property type="entry name" value="RESPONSE_REGULATORY"/>
    <property type="match status" value="1"/>
</dbReference>
<keyword evidence="5" id="KW-1185">Reference proteome</keyword>
<keyword evidence="2" id="KW-0597">Phosphoprotein</keyword>
<dbReference type="PRINTS" id="PR00038">
    <property type="entry name" value="HTHLUXR"/>
</dbReference>
<evidence type="ECO:0000256" key="2">
    <source>
        <dbReference type="PROSITE-ProRule" id="PRU00169"/>
    </source>
</evidence>
<comment type="caution">
    <text evidence="4">The sequence shown here is derived from an EMBL/GenBank/DDBJ whole genome shotgun (WGS) entry which is preliminary data.</text>
</comment>
<dbReference type="InterPro" id="IPR001789">
    <property type="entry name" value="Sig_transdc_resp-reg_receiver"/>
</dbReference>
<feature type="modified residue" description="4-aspartylphosphate" evidence="2">
    <location>
        <position position="52"/>
    </location>
</feature>
<dbReference type="Pfam" id="PF00072">
    <property type="entry name" value="Response_reg"/>
    <property type="match status" value="1"/>
</dbReference>
<dbReference type="Gene3D" id="3.40.50.2300">
    <property type="match status" value="1"/>
</dbReference>
<proteinExistence type="predicted"/>
<dbReference type="InterPro" id="IPR000792">
    <property type="entry name" value="Tscrpt_reg_LuxR_C"/>
</dbReference>
<name>A0ABU0T5Z6_9ACTN</name>
<dbReference type="RefSeq" id="WP_307527224.1">
    <property type="nucleotide sequence ID" value="NZ_JAUSZI010000002.1"/>
</dbReference>
<dbReference type="InterPro" id="IPR016032">
    <property type="entry name" value="Sig_transdc_resp-reg_C-effctor"/>
</dbReference>
<dbReference type="InterPro" id="IPR011006">
    <property type="entry name" value="CheY-like_superfamily"/>
</dbReference>
<dbReference type="SMART" id="SM00421">
    <property type="entry name" value="HTH_LUXR"/>
    <property type="match status" value="1"/>
</dbReference>
<evidence type="ECO:0000313" key="4">
    <source>
        <dbReference type="EMBL" id="MDQ1031230.1"/>
    </source>
</evidence>
<keyword evidence="1 4" id="KW-0238">DNA-binding</keyword>
<accession>A0ABU0T5Z6</accession>
<sequence length="229" mass="25358">MHIMISDDGLFYHDLLAPALRQRAIQVTQAKSIRETYAQLAKGVFPDVILLDVDFSRSGEGSFAGLRAARDIRERFPEIGLLVWSQHNELRIAREVISIGRQGGRVGYVLKDKLEDVPQLLNYASTVQAGGISIDAELHGFANRGGKLTPMQRKVVEQISQGFTNKAIATQLRMSVGTVERHISAIRIAYGLPSLDEDPEVNIRVLIVLAYLSDTTGHSEPDPDEPDRD</sequence>
<dbReference type="SUPFAM" id="SSF52172">
    <property type="entry name" value="CheY-like"/>
    <property type="match status" value="1"/>
</dbReference>
<dbReference type="Gene3D" id="1.10.10.10">
    <property type="entry name" value="Winged helix-like DNA-binding domain superfamily/Winged helix DNA-binding domain"/>
    <property type="match status" value="1"/>
</dbReference>
<evidence type="ECO:0000259" key="3">
    <source>
        <dbReference type="PROSITE" id="PS50110"/>
    </source>
</evidence>
<dbReference type="GO" id="GO:0003677">
    <property type="term" value="F:DNA binding"/>
    <property type="evidence" value="ECO:0007669"/>
    <property type="project" value="UniProtKB-KW"/>
</dbReference>
<dbReference type="Proteomes" id="UP001230328">
    <property type="component" value="Unassembled WGS sequence"/>
</dbReference>
<organism evidence="4 5">
    <name type="scientific">Streptomyces umbrinus</name>
    <dbReference type="NCBI Taxonomy" id="67370"/>
    <lineage>
        <taxon>Bacteria</taxon>
        <taxon>Bacillati</taxon>
        <taxon>Actinomycetota</taxon>
        <taxon>Actinomycetes</taxon>
        <taxon>Kitasatosporales</taxon>
        <taxon>Streptomycetaceae</taxon>
        <taxon>Streptomyces</taxon>
        <taxon>Streptomyces phaeochromogenes group</taxon>
    </lineage>
</organism>
<evidence type="ECO:0000256" key="1">
    <source>
        <dbReference type="ARBA" id="ARBA00023125"/>
    </source>
</evidence>
<dbReference type="InterPro" id="IPR039420">
    <property type="entry name" value="WalR-like"/>
</dbReference>
<reference evidence="4 5" key="1">
    <citation type="submission" date="2023-07" db="EMBL/GenBank/DDBJ databases">
        <title>Comparative genomics of wheat-associated soil bacteria to identify genetic determinants of phenazine resistance.</title>
        <authorList>
            <person name="Mouncey N."/>
        </authorList>
    </citation>
    <scope>NUCLEOTIDE SEQUENCE [LARGE SCALE GENOMIC DNA]</scope>
    <source>
        <strain evidence="4 5">V2I4</strain>
    </source>
</reference>